<gene>
    <name evidence="1" type="ORF">JOD17_000104</name>
</gene>
<comment type="caution">
    <text evidence="1">The sequence shown here is derived from an EMBL/GenBank/DDBJ whole genome shotgun (WGS) entry which is preliminary data.</text>
</comment>
<keyword evidence="2" id="KW-1185">Reference proteome</keyword>
<protein>
    <submittedName>
        <fullName evidence="1">Uncharacterized protein</fullName>
    </submittedName>
</protein>
<reference evidence="1 2" key="1">
    <citation type="submission" date="2021-01" db="EMBL/GenBank/DDBJ databases">
        <title>Genomic Encyclopedia of Type Strains, Phase IV (KMG-IV): sequencing the most valuable type-strain genomes for metagenomic binning, comparative biology and taxonomic classification.</title>
        <authorList>
            <person name="Goeker M."/>
        </authorList>
    </citation>
    <scope>NUCLEOTIDE SEQUENCE [LARGE SCALE GENOMIC DNA]</scope>
    <source>
        <strain evidence="1 2">DSM 25540</strain>
    </source>
</reference>
<sequence length="155" mass="18660">MDAKESIKRELNKYYRRRIALMQAIDLIDNYCNELEEELSFFLEFADDDLYFNQEKDIGSWNIEIPVRRSISIKLRIEDHEEPLNAKYIDVIVTVSENRIFKDVLYYDPDRSEDRYISETSGEEICNDLLNKYFKILQNEHTAKQILDRYSDKQL</sequence>
<evidence type="ECO:0000313" key="2">
    <source>
        <dbReference type="Proteomes" id="UP000741863"/>
    </source>
</evidence>
<dbReference type="EMBL" id="JAFBEC010000001">
    <property type="protein sequence ID" value="MBM7631013.1"/>
    <property type="molecule type" value="Genomic_DNA"/>
</dbReference>
<evidence type="ECO:0000313" key="1">
    <source>
        <dbReference type="EMBL" id="MBM7631013.1"/>
    </source>
</evidence>
<dbReference type="Proteomes" id="UP000741863">
    <property type="component" value="Unassembled WGS sequence"/>
</dbReference>
<dbReference type="RefSeq" id="WP_204695185.1">
    <property type="nucleotide sequence ID" value="NZ_JAFBEC010000001.1"/>
</dbReference>
<organism evidence="1 2">
    <name type="scientific">Geomicrobium sediminis</name>
    <dbReference type="NCBI Taxonomy" id="1347788"/>
    <lineage>
        <taxon>Bacteria</taxon>
        <taxon>Bacillati</taxon>
        <taxon>Bacillota</taxon>
        <taxon>Bacilli</taxon>
        <taxon>Bacillales</taxon>
        <taxon>Geomicrobium</taxon>
    </lineage>
</organism>
<proteinExistence type="predicted"/>
<accession>A0ABS2P6I5</accession>
<name>A0ABS2P6I5_9BACL</name>